<feature type="transmembrane region" description="Helical" evidence="1">
    <location>
        <begin position="159"/>
        <end position="177"/>
    </location>
</feature>
<accession>A0A443LLD5</accession>
<keyword evidence="3" id="KW-1185">Reference proteome</keyword>
<feature type="transmembrane region" description="Helical" evidence="1">
    <location>
        <begin position="129"/>
        <end position="147"/>
    </location>
</feature>
<dbReference type="InterPro" id="IPR008535">
    <property type="entry name" value="DUF817"/>
</dbReference>
<dbReference type="OrthoDB" id="1550598at2"/>
<dbReference type="Pfam" id="PF05675">
    <property type="entry name" value="DUF817"/>
    <property type="match status" value="1"/>
</dbReference>
<keyword evidence="1" id="KW-1133">Transmembrane helix</keyword>
<name>A0A443LLD5_9RHOB</name>
<feature type="transmembrane region" description="Helical" evidence="1">
    <location>
        <begin position="64"/>
        <end position="83"/>
    </location>
</feature>
<dbReference type="PIRSF" id="PIRSF009141">
    <property type="entry name" value="UCP009141"/>
    <property type="match status" value="1"/>
</dbReference>
<sequence>MSPHAAASTRLERRLGDWARARLPFALAEFVMFVLKQGWASLFGGLLLGAIMLSRTIWSADWPLARYDALFVFALLVQAVFLWKGLETWDEARVILLFHLTGTAMEWFKVAAGSWTYPEPGFFKVMSVPLFSGFMYASVGSYIARVIRIFDMRFAPYPPFWLTVAFAAAIYVNFFAHHFLPDIRIALFVLSVVIFGRTRVSFRISERRWWMPMPVTAVLVSLALWIAENVGTLSGTWLYAGHAGRHVVNWGKLGAWYLLLYVAFVTVTIASRSALGRAPAPARSEQTA</sequence>
<feature type="transmembrane region" description="Helical" evidence="1">
    <location>
        <begin position="255"/>
        <end position="275"/>
    </location>
</feature>
<feature type="transmembrane region" description="Helical" evidence="1">
    <location>
        <begin position="39"/>
        <end position="58"/>
    </location>
</feature>
<gene>
    <name evidence="2" type="ORF">EOW65_08275</name>
</gene>
<comment type="caution">
    <text evidence="2">The sequence shown here is derived from an EMBL/GenBank/DDBJ whole genome shotgun (WGS) entry which is preliminary data.</text>
</comment>
<organism evidence="2 3">
    <name type="scientific">Paenirhodobacter ferrireducens</name>
    <dbReference type="NCBI Taxonomy" id="1215032"/>
    <lineage>
        <taxon>Bacteria</taxon>
        <taxon>Pseudomonadati</taxon>
        <taxon>Pseudomonadota</taxon>
        <taxon>Alphaproteobacteria</taxon>
        <taxon>Rhodobacterales</taxon>
        <taxon>Rhodobacter group</taxon>
        <taxon>Paenirhodobacter</taxon>
    </lineage>
</organism>
<keyword evidence="1" id="KW-0472">Membrane</keyword>
<protein>
    <submittedName>
        <fullName evidence="2">DUF817 domain-containing protein</fullName>
    </submittedName>
</protein>
<keyword evidence="1" id="KW-0812">Transmembrane</keyword>
<reference evidence="2 3" key="1">
    <citation type="submission" date="2019-01" db="EMBL/GenBank/DDBJ databases">
        <title>Sinorhodobacter populi sp. nov. isolated from the symptomatic bark tissue of Populus euramericana canker.</title>
        <authorList>
            <person name="Xu G."/>
        </authorList>
    </citation>
    <scope>NUCLEOTIDE SEQUENCE [LARGE SCALE GENOMIC DNA]</scope>
    <source>
        <strain evidence="2 3">CCTCC AB2012026</strain>
    </source>
</reference>
<proteinExistence type="predicted"/>
<feature type="transmembrane region" description="Helical" evidence="1">
    <location>
        <begin position="95"/>
        <end position="117"/>
    </location>
</feature>
<evidence type="ECO:0000313" key="2">
    <source>
        <dbReference type="EMBL" id="RWR49938.1"/>
    </source>
</evidence>
<feature type="transmembrane region" description="Helical" evidence="1">
    <location>
        <begin position="183"/>
        <end position="202"/>
    </location>
</feature>
<dbReference type="EMBL" id="SAVB01000008">
    <property type="protein sequence ID" value="RWR49938.1"/>
    <property type="molecule type" value="Genomic_DNA"/>
</dbReference>
<dbReference type="AlphaFoldDB" id="A0A443LLD5"/>
<evidence type="ECO:0000313" key="3">
    <source>
        <dbReference type="Proteomes" id="UP000286594"/>
    </source>
</evidence>
<evidence type="ECO:0000256" key="1">
    <source>
        <dbReference type="SAM" id="Phobius"/>
    </source>
</evidence>
<dbReference type="Proteomes" id="UP000286594">
    <property type="component" value="Unassembled WGS sequence"/>
</dbReference>